<dbReference type="PANTHER" id="PTHR43649:SF12">
    <property type="entry name" value="DIACETYLCHITOBIOSE BINDING PROTEIN DASA"/>
    <property type="match status" value="1"/>
</dbReference>
<reference evidence="1 2" key="1">
    <citation type="journal article" date="2019" name="Int. J. Syst. Evol. Microbiol.">
        <title>Capsulimonas corticalis gen. nov., sp. nov., an aerobic capsulated bacterium, of a novel bacterial order, Capsulimonadales ord. nov., of the class Armatimonadia of the phylum Armatimonadetes.</title>
        <authorList>
            <person name="Li J."/>
            <person name="Kudo C."/>
            <person name="Tonouchi A."/>
        </authorList>
    </citation>
    <scope>NUCLEOTIDE SEQUENCE [LARGE SCALE GENOMIC DNA]</scope>
    <source>
        <strain evidence="1 2">AX-7</strain>
    </source>
</reference>
<accession>A0A402CZ17</accession>
<dbReference type="Pfam" id="PF01547">
    <property type="entry name" value="SBP_bac_1"/>
    <property type="match status" value="1"/>
</dbReference>
<evidence type="ECO:0000313" key="1">
    <source>
        <dbReference type="EMBL" id="BDI29555.1"/>
    </source>
</evidence>
<dbReference type="AlphaFoldDB" id="A0A402CZ17"/>
<dbReference type="KEGG" id="ccot:CCAX7_16060"/>
<keyword evidence="2" id="KW-1185">Reference proteome</keyword>
<protein>
    <submittedName>
        <fullName evidence="1">ABC transporter substrate-binding protein</fullName>
    </submittedName>
</protein>
<dbReference type="Gene3D" id="3.40.190.10">
    <property type="entry name" value="Periplasmic binding protein-like II"/>
    <property type="match status" value="2"/>
</dbReference>
<dbReference type="InterPro" id="IPR006059">
    <property type="entry name" value="SBP"/>
</dbReference>
<dbReference type="SUPFAM" id="SSF53850">
    <property type="entry name" value="Periplasmic binding protein-like II"/>
    <property type="match status" value="1"/>
</dbReference>
<dbReference type="Proteomes" id="UP000287394">
    <property type="component" value="Chromosome"/>
</dbReference>
<proteinExistence type="predicted"/>
<gene>
    <name evidence="1" type="ORF">CCAX7_16060</name>
</gene>
<dbReference type="CDD" id="cd14748">
    <property type="entry name" value="PBP2_UgpB"/>
    <property type="match status" value="1"/>
</dbReference>
<sequence length="445" mass="49237">MRSRRPNQGRLKRVAMYQRLFRCCINATVTILLAATLSGCRPAGNATPEAGGKTVINFWNGFTGPDGKTMGKMVAQFEQENPDVQVNMQLIPWGTYYDKLTLSLAYGGAPDVFIMQAARFSEYASFHTLKPLSGQYQSDKTPLGAQDFAPVPWRESYYQGVQYALPLDIHPIGLYYNTKLFRDAGIVDEHGDAKPPATLDEFLADAKKLTKDTTGNGRTDQWGFVITNEHSNWLTFAHQFGGDIVTPDGKHGAMSSPEALQATHLMCDLIYKDKVAPKPEGVDAWLALRQGKAAMAMEGIYMVQSLEEQKSLQFAGAPIPQFGPKQGVWGGTHLLCQPADISPAQSKAAWRLMRYISDHSLEWGKAGQIPARVAVERSTAFQALPVQAQFGKQVDYVVYDPQIPRANALNQFADPAIEAALLQLQTPEDAMRDADRRIDQLLKRP</sequence>
<organism evidence="1 2">
    <name type="scientific">Capsulimonas corticalis</name>
    <dbReference type="NCBI Taxonomy" id="2219043"/>
    <lineage>
        <taxon>Bacteria</taxon>
        <taxon>Bacillati</taxon>
        <taxon>Armatimonadota</taxon>
        <taxon>Armatimonadia</taxon>
        <taxon>Capsulimonadales</taxon>
        <taxon>Capsulimonadaceae</taxon>
        <taxon>Capsulimonas</taxon>
    </lineage>
</organism>
<name>A0A402CZ17_9BACT</name>
<evidence type="ECO:0000313" key="2">
    <source>
        <dbReference type="Proteomes" id="UP000287394"/>
    </source>
</evidence>
<dbReference type="InterPro" id="IPR050490">
    <property type="entry name" value="Bact_solute-bd_prot1"/>
</dbReference>
<dbReference type="EMBL" id="AP025739">
    <property type="protein sequence ID" value="BDI29555.1"/>
    <property type="molecule type" value="Genomic_DNA"/>
</dbReference>
<dbReference type="PANTHER" id="PTHR43649">
    <property type="entry name" value="ARABINOSE-BINDING PROTEIN-RELATED"/>
    <property type="match status" value="1"/>
</dbReference>